<evidence type="ECO:0000259" key="6">
    <source>
        <dbReference type="Pfam" id="PF00535"/>
    </source>
</evidence>
<dbReference type="Pfam" id="PF00535">
    <property type="entry name" value="Glycos_transf_2"/>
    <property type="match status" value="1"/>
</dbReference>
<dbReference type="PANTHER" id="PTHR43179:SF12">
    <property type="entry name" value="GALACTOFURANOSYLTRANSFERASE GLFT2"/>
    <property type="match status" value="1"/>
</dbReference>
<gene>
    <name evidence="7" type="ORF">SAMN05443668_113177</name>
</gene>
<name>A0A1M7RIH7_9ACTN</name>
<dbReference type="OrthoDB" id="9771846at2"/>
<dbReference type="InterPro" id="IPR001173">
    <property type="entry name" value="Glyco_trans_2-like"/>
</dbReference>
<evidence type="ECO:0000256" key="3">
    <source>
        <dbReference type="ARBA" id="ARBA00022676"/>
    </source>
</evidence>
<feature type="domain" description="Glycosyltransferase 2-like" evidence="6">
    <location>
        <begin position="18"/>
        <end position="174"/>
    </location>
</feature>
<keyword evidence="8" id="KW-1185">Reference proteome</keyword>
<comment type="pathway">
    <text evidence="1">Cell wall biogenesis; cell wall polysaccharide biosynthesis.</text>
</comment>
<dbReference type="SUPFAM" id="SSF53448">
    <property type="entry name" value="Nucleotide-diphospho-sugar transferases"/>
    <property type="match status" value="1"/>
</dbReference>
<dbReference type="AlphaFoldDB" id="A0A1M7RIH7"/>
<dbReference type="RefSeq" id="WP_073262871.1">
    <property type="nucleotide sequence ID" value="NZ_FRCS01000013.1"/>
</dbReference>
<protein>
    <submittedName>
        <fullName evidence="7">Glycosyltransferase, GT2 family</fullName>
    </submittedName>
</protein>
<reference evidence="7 8" key="1">
    <citation type="submission" date="2016-11" db="EMBL/GenBank/DDBJ databases">
        <authorList>
            <person name="Jaros S."/>
            <person name="Januszkiewicz K."/>
            <person name="Wedrychowicz H."/>
        </authorList>
    </citation>
    <scope>NUCLEOTIDE SEQUENCE [LARGE SCALE GENOMIC DNA]</scope>
    <source>
        <strain evidence="7 8">DSM 46144</strain>
    </source>
</reference>
<evidence type="ECO:0000256" key="5">
    <source>
        <dbReference type="SAM" id="Phobius"/>
    </source>
</evidence>
<evidence type="ECO:0000256" key="1">
    <source>
        <dbReference type="ARBA" id="ARBA00004776"/>
    </source>
</evidence>
<dbReference type="GO" id="GO:0016757">
    <property type="term" value="F:glycosyltransferase activity"/>
    <property type="evidence" value="ECO:0007669"/>
    <property type="project" value="UniProtKB-KW"/>
</dbReference>
<keyword evidence="5" id="KW-0472">Membrane</keyword>
<dbReference type="Gene3D" id="3.90.550.10">
    <property type="entry name" value="Spore Coat Polysaccharide Biosynthesis Protein SpsA, Chain A"/>
    <property type="match status" value="1"/>
</dbReference>
<keyword evidence="3" id="KW-0328">Glycosyltransferase</keyword>
<keyword evidence="4 7" id="KW-0808">Transferase</keyword>
<sequence length="349" mass="37964">MSNPPEKGAAQSQATRVSAVVLAYKAEPWLRRAVEALLASEKVTVDVVLVDNGCTTDDVEVLEKVDGVTVLRPGTNTGFAGGCNLGAASATGEYLALVNGDAVVEPTTMSRLVEEASRPDVGIAVASVRLAEDPTLLNAGANPIHVLGLSWSGRMGEPETLTEPVETAGASGACVVVPKAHWDTLGGFDEAYFAYHEDADLSIRTWRRGLRVLYVPDAVAVHRYEFSRNDFKMYLVERNRLLFVSTLWSGRALVLLALPLAGLEAAMTLMAAAQGWFPAKVKGWRWLWSHRAHIRTRRRDLRAEATVPDRVWMTRLTTKVDASVIPVPALAGAINGLVTIWWRVAGRWV</sequence>
<dbReference type="EMBL" id="FRCS01000013">
    <property type="protein sequence ID" value="SHN46093.1"/>
    <property type="molecule type" value="Genomic_DNA"/>
</dbReference>
<evidence type="ECO:0000313" key="8">
    <source>
        <dbReference type="Proteomes" id="UP000184440"/>
    </source>
</evidence>
<comment type="similarity">
    <text evidence="2">Belongs to the glycosyltransferase 2 family.</text>
</comment>
<keyword evidence="5" id="KW-1133">Transmembrane helix</keyword>
<accession>A0A1M7RIH7</accession>
<dbReference type="Proteomes" id="UP000184440">
    <property type="component" value="Unassembled WGS sequence"/>
</dbReference>
<evidence type="ECO:0000256" key="2">
    <source>
        <dbReference type="ARBA" id="ARBA00006739"/>
    </source>
</evidence>
<organism evidence="7 8">
    <name type="scientific">Cryptosporangium aurantiacum</name>
    <dbReference type="NCBI Taxonomy" id="134849"/>
    <lineage>
        <taxon>Bacteria</taxon>
        <taxon>Bacillati</taxon>
        <taxon>Actinomycetota</taxon>
        <taxon>Actinomycetes</taxon>
        <taxon>Cryptosporangiales</taxon>
        <taxon>Cryptosporangiaceae</taxon>
        <taxon>Cryptosporangium</taxon>
    </lineage>
</organism>
<feature type="transmembrane region" description="Helical" evidence="5">
    <location>
        <begin position="241"/>
        <end position="261"/>
    </location>
</feature>
<keyword evidence="5" id="KW-0812">Transmembrane</keyword>
<dbReference type="STRING" id="134849.SAMN05443668_113177"/>
<proteinExistence type="inferred from homology"/>
<feature type="transmembrane region" description="Helical" evidence="5">
    <location>
        <begin position="322"/>
        <end position="342"/>
    </location>
</feature>
<evidence type="ECO:0000313" key="7">
    <source>
        <dbReference type="EMBL" id="SHN46093.1"/>
    </source>
</evidence>
<dbReference type="PANTHER" id="PTHR43179">
    <property type="entry name" value="RHAMNOSYLTRANSFERASE WBBL"/>
    <property type="match status" value="1"/>
</dbReference>
<evidence type="ECO:0000256" key="4">
    <source>
        <dbReference type="ARBA" id="ARBA00022679"/>
    </source>
</evidence>
<dbReference type="CDD" id="cd04186">
    <property type="entry name" value="GT_2_like_c"/>
    <property type="match status" value="1"/>
</dbReference>
<dbReference type="InterPro" id="IPR029044">
    <property type="entry name" value="Nucleotide-diphossugar_trans"/>
</dbReference>